<evidence type="ECO:0000256" key="6">
    <source>
        <dbReference type="ARBA" id="ARBA00022737"/>
    </source>
</evidence>
<dbReference type="EMBL" id="JBHRTE010000048">
    <property type="protein sequence ID" value="MFC3168748.1"/>
    <property type="molecule type" value="Genomic_DNA"/>
</dbReference>
<evidence type="ECO:0000256" key="8">
    <source>
        <dbReference type="ARBA" id="ARBA00023136"/>
    </source>
</evidence>
<dbReference type="InterPro" id="IPR001343">
    <property type="entry name" value="Hemolysn_Ca-bd"/>
</dbReference>
<dbReference type="PROSITE" id="PS00330">
    <property type="entry name" value="HEMOLYSIN_CALCIUM"/>
    <property type="match status" value="13"/>
</dbReference>
<dbReference type="InterPro" id="IPR011049">
    <property type="entry name" value="Serralysin-like_metalloprot_C"/>
</dbReference>
<dbReference type="SUPFAM" id="SSF69322">
    <property type="entry name" value="Tricorn protease domain 2"/>
    <property type="match status" value="1"/>
</dbReference>
<sequence length="1163" mass="117225">MISSRHVVTYGAAQTRWLSGVTDLALSRVDGNWLLFAVNATGGVSSYRVSDPDAPLAQVNTQAFPSSLTYHARPSLTLIGTPGGHRLLVEGMSGAGVAGLSVGLTGTLGGIGHLFPTDRIGGHLSASGDMATGRGQFLFSARQDSLTIEVSRIAGNGSLAPVSSVTLPVPRGVTEASLDKIILVTVDGQRLLVAISGLGNFVSTHAIGEDGTLGKGTMHVAGSGTGYYVPSDIAAIQFGARSFVVVAGATSSSLSVFRLDKTGALTATDHVVDELTTRFQSVTALATAALDGRGFVIAGGADGGISVFTLLPNGRLLHLQDIVDTDATALGRISAIEAQVIDGRIVLFVTSQAEAGVTQLVIDPGRIGLTGFAGTGTTGDDLLVATAATKALQGGAGDDILVTGSANITLTGGAGADIFAITRFDGRVVVTDYEPGVDRLDLSMLGMIRSTWQLSFAPQSWGMRIVYGNSILEIRTRSGNGLVPTDFGNGMFPIGHYWLPALDPVTVETPPTTIGKWIFGTAGADQLLGAGGPDGIQAGTGNDTVSAGAGNDTVQGQAGNDLLRGGSGSDRLLGQGGNDSLFGDDGHDDLQGHDGNDLIHGGAGNDTLRGGPGNDLLYGGAGADRLQGDAGNDTLSGDDDSDHLEDLGGNNVLLGGRGNDTLVAGTGADRLLGGEGNDLLRGGGGNDVLNGQQGNDVLWGGGGADRLEDIFGNNFLAGEDGNDTLIAGAGRDMLRGGTGNDILRAGLGNDRLLGDDGDDQLFGEGGDDVLEGGAGRDLLDGGSGNDRLNGGAGNDSLRGGIGNDWLADLLGYNHLSGGEGNDTLRAGAGLDSLFGGSGNDLLQGGAGDDRLSGDDGNDRLHGEAGNDILADLLGNNLLDGGLGNDTMTAGAGRDTLLGGPGNDNLRAGGGNDVLNGGAGNDRLLGEAGNDALLDLVGHNRMWGGAGNDTLTAGSGNDGLNGDADNDVLRGGAGADTLRGGSGNDHLDGQGDNDSLFGDAGNDSLWGEGGNDMLSGGLGNDVLQAGAGLDRLLGDAGNDALSGGEGHDTLWGGLGADTLIGGAGGDVLAGGAGADVFRFLSFGDSRPMLPDVIQDFAAGIDHLDLRAFGLTFIDDDAFSAARQLRWHPAGPETRVMADVNGDGQADLMIRLLGRITLDADDFLL</sequence>
<evidence type="ECO:0000256" key="9">
    <source>
        <dbReference type="SAM" id="MobiDB-lite"/>
    </source>
</evidence>
<reference evidence="12" key="1">
    <citation type="journal article" date="2019" name="Int. J. Syst. Evol. Microbiol.">
        <title>The Global Catalogue of Microorganisms (GCM) 10K type strain sequencing project: providing services to taxonomists for standard genome sequencing and annotation.</title>
        <authorList>
            <consortium name="The Broad Institute Genomics Platform"/>
            <consortium name="The Broad Institute Genome Sequencing Center for Infectious Disease"/>
            <person name="Wu L."/>
            <person name="Ma J."/>
        </authorList>
    </citation>
    <scope>NUCLEOTIDE SEQUENCE [LARGE SCALE GENOMIC DNA]</scope>
    <source>
        <strain evidence="12">KCTC 52239</strain>
    </source>
</reference>
<keyword evidence="7" id="KW-0843">Virulence</keyword>
<feature type="region of interest" description="Disordered" evidence="9">
    <location>
        <begin position="530"/>
        <end position="650"/>
    </location>
</feature>
<dbReference type="InterPro" id="IPR015943">
    <property type="entry name" value="WD40/YVTN_repeat-like_dom_sf"/>
</dbReference>
<comment type="cofactor">
    <cofactor evidence="1">
        <name>Ca(2+)</name>
        <dbReference type="ChEBI" id="CHEBI:29108"/>
    </cofactor>
</comment>
<evidence type="ECO:0000256" key="1">
    <source>
        <dbReference type="ARBA" id="ARBA00001913"/>
    </source>
</evidence>
<dbReference type="Proteomes" id="UP001595557">
    <property type="component" value="Unassembled WGS sequence"/>
</dbReference>
<dbReference type="PRINTS" id="PR00313">
    <property type="entry name" value="CABNDNGRPT"/>
</dbReference>
<evidence type="ECO:0000256" key="5">
    <source>
        <dbReference type="ARBA" id="ARBA00022656"/>
    </source>
</evidence>
<keyword evidence="6" id="KW-0677">Repeat</keyword>
<keyword evidence="12" id="KW-1185">Reference proteome</keyword>
<dbReference type="Gene3D" id="2.130.10.10">
    <property type="entry name" value="YVTN repeat-like/Quinoprotein amine dehydrogenase"/>
    <property type="match status" value="1"/>
</dbReference>
<evidence type="ECO:0000313" key="11">
    <source>
        <dbReference type="EMBL" id="MFC3168748.1"/>
    </source>
</evidence>
<dbReference type="PANTHER" id="PTHR38340:SF1">
    <property type="entry name" value="S-LAYER PROTEIN"/>
    <property type="match status" value="1"/>
</dbReference>
<comment type="caution">
    <text evidence="11">The sequence shown here is derived from an EMBL/GenBank/DDBJ whole genome shotgun (WGS) entry which is preliminary data.</text>
</comment>
<evidence type="ECO:0000259" key="10">
    <source>
        <dbReference type="Pfam" id="PF08548"/>
    </source>
</evidence>
<dbReference type="PANTHER" id="PTHR38340">
    <property type="entry name" value="S-LAYER PROTEIN"/>
    <property type="match status" value="1"/>
</dbReference>
<feature type="region of interest" description="Disordered" evidence="9">
    <location>
        <begin position="773"/>
        <end position="792"/>
    </location>
</feature>
<dbReference type="Gene3D" id="2.150.10.10">
    <property type="entry name" value="Serralysin-like metalloprotease, C-terminal"/>
    <property type="match status" value="10"/>
</dbReference>
<dbReference type="PRINTS" id="PR01488">
    <property type="entry name" value="RTXTOXINA"/>
</dbReference>
<keyword evidence="5" id="KW-0800">Toxin</keyword>
<dbReference type="Pfam" id="PF00353">
    <property type="entry name" value="HemolysinCabind"/>
    <property type="match status" value="14"/>
</dbReference>
<evidence type="ECO:0000256" key="4">
    <source>
        <dbReference type="ARBA" id="ARBA00022525"/>
    </source>
</evidence>
<dbReference type="InterPro" id="IPR003995">
    <property type="entry name" value="RTX_toxin_determinant-A"/>
</dbReference>
<comment type="subcellular location">
    <subcellularLocation>
        <location evidence="2">Membrane</location>
    </subcellularLocation>
    <subcellularLocation>
        <location evidence="3">Secreted</location>
    </subcellularLocation>
</comment>
<accession>A0ABV7IDX7</accession>
<evidence type="ECO:0000313" key="12">
    <source>
        <dbReference type="Proteomes" id="UP001595557"/>
    </source>
</evidence>
<feature type="compositionally biased region" description="Basic and acidic residues" evidence="9">
    <location>
        <begin position="584"/>
        <end position="597"/>
    </location>
</feature>
<feature type="region of interest" description="Disordered" evidence="9">
    <location>
        <begin position="953"/>
        <end position="1001"/>
    </location>
</feature>
<dbReference type="InterPro" id="IPR050557">
    <property type="entry name" value="RTX_toxin/Mannuronan_C5-epim"/>
</dbReference>
<feature type="compositionally biased region" description="Low complexity" evidence="9">
    <location>
        <begin position="561"/>
        <end position="573"/>
    </location>
</feature>
<dbReference type="InterPro" id="IPR018511">
    <property type="entry name" value="Hemolysin-typ_Ca-bd_CS"/>
</dbReference>
<protein>
    <submittedName>
        <fullName evidence="11">M10 family metallopeptidase C-terminal domain-containing protein</fullName>
    </submittedName>
</protein>
<dbReference type="SUPFAM" id="SSF51120">
    <property type="entry name" value="beta-Roll"/>
    <property type="match status" value="5"/>
</dbReference>
<evidence type="ECO:0000256" key="2">
    <source>
        <dbReference type="ARBA" id="ARBA00004370"/>
    </source>
</evidence>
<dbReference type="RefSeq" id="WP_242690059.1">
    <property type="nucleotide sequence ID" value="NZ_JAFNAW010000015.1"/>
</dbReference>
<keyword evidence="4" id="KW-0964">Secreted</keyword>
<evidence type="ECO:0000256" key="7">
    <source>
        <dbReference type="ARBA" id="ARBA00023026"/>
    </source>
</evidence>
<keyword evidence="8" id="KW-0472">Membrane</keyword>
<evidence type="ECO:0000256" key="3">
    <source>
        <dbReference type="ARBA" id="ARBA00004613"/>
    </source>
</evidence>
<organism evidence="11 12">
    <name type="scientific">Paracoccus fontiphilus</name>
    <dbReference type="NCBI Taxonomy" id="1815556"/>
    <lineage>
        <taxon>Bacteria</taxon>
        <taxon>Pseudomonadati</taxon>
        <taxon>Pseudomonadota</taxon>
        <taxon>Alphaproteobacteria</taxon>
        <taxon>Rhodobacterales</taxon>
        <taxon>Paracoccaceae</taxon>
        <taxon>Paracoccus</taxon>
    </lineage>
</organism>
<name>A0ABV7IDX7_9RHOB</name>
<dbReference type="Pfam" id="PF08548">
    <property type="entry name" value="Peptidase_M10_C"/>
    <property type="match status" value="1"/>
</dbReference>
<gene>
    <name evidence="11" type="ORF">ACFOD7_11890</name>
</gene>
<proteinExistence type="predicted"/>
<dbReference type="InterPro" id="IPR013858">
    <property type="entry name" value="Peptidase_M10B_C"/>
</dbReference>
<feature type="domain" description="Peptidase M10 serralysin C-terminal" evidence="10">
    <location>
        <begin position="1057"/>
        <end position="1159"/>
    </location>
</feature>
<feature type="compositionally biased region" description="Low complexity" evidence="9">
    <location>
        <begin position="953"/>
        <end position="962"/>
    </location>
</feature>